<accession>A0A345NNG3</accession>
<dbReference type="RefSeq" id="WP_114928336.1">
    <property type="nucleotide sequence ID" value="NZ_CP031229.1"/>
</dbReference>
<keyword evidence="2" id="KW-0472">Membrane</keyword>
<dbReference type="SUPFAM" id="SSF55486">
    <property type="entry name" value="Metalloproteases ('zincins'), catalytic domain"/>
    <property type="match status" value="1"/>
</dbReference>
<keyword evidence="4" id="KW-1185">Reference proteome</keyword>
<protein>
    <submittedName>
        <fullName evidence="3">Uncharacterized protein</fullName>
    </submittedName>
</protein>
<sequence length="359" mass="37751">MGMFESAGRRRRAAEMQRRLAQLDEWDRRYGLGGAPPGHPSARPDTTWRHHSPAGEAPLRALDPSPRPPGHRPVRQRRRTGRWLVLLLVVALGVGAYLYPGSAGVVLDRATAAGRAVLGLPAQEPEALAPAGGRDSRLGDLGDRLQDAVVPALQGTPWGWEPARGDRVLPVVHPGTSGEHAFVATQPGTDVPVGFSPCGPVEVAVNPDRAPRGYTRLVQDSLARLSAASGLQLVLVGETDDTWRGGEARRAGLPVLVSWADADDVPELAGQPAGMGGPTMMTGADDRSWSASGQVVLDVGDLSSPRQHATVLDHELAHVLGLDHVDDPHELMAAVNRGQTGFGPGDLEGLAALGAISCP</sequence>
<dbReference type="GO" id="GO:0008237">
    <property type="term" value="F:metallopeptidase activity"/>
    <property type="evidence" value="ECO:0007669"/>
    <property type="project" value="InterPro"/>
</dbReference>
<dbReference type="KEGG" id="orn:DV701_10955"/>
<evidence type="ECO:0000256" key="1">
    <source>
        <dbReference type="SAM" id="MobiDB-lite"/>
    </source>
</evidence>
<dbReference type="Proteomes" id="UP000253790">
    <property type="component" value="Chromosome"/>
</dbReference>
<proteinExistence type="predicted"/>
<evidence type="ECO:0000313" key="4">
    <source>
        <dbReference type="Proteomes" id="UP000253790"/>
    </source>
</evidence>
<dbReference type="OrthoDB" id="4297752at2"/>
<evidence type="ECO:0000256" key="2">
    <source>
        <dbReference type="SAM" id="Phobius"/>
    </source>
</evidence>
<keyword evidence="2" id="KW-0812">Transmembrane</keyword>
<dbReference type="Gene3D" id="3.40.390.10">
    <property type="entry name" value="Collagenase (Catalytic Domain)"/>
    <property type="match status" value="1"/>
</dbReference>
<reference evidence="3 4" key="1">
    <citation type="submission" date="2018-07" db="EMBL/GenBank/DDBJ databases">
        <title>Complete genome sequencing of Ornithinimicrobium sp. AMA3305.</title>
        <authorList>
            <person name="Bae J.-W."/>
        </authorList>
    </citation>
    <scope>NUCLEOTIDE SEQUENCE [LARGE SCALE GENOMIC DNA]</scope>
    <source>
        <strain evidence="3 4">AMA3305</strain>
    </source>
</reference>
<name>A0A345NNG3_9MICO</name>
<dbReference type="InterPro" id="IPR024079">
    <property type="entry name" value="MetalloPept_cat_dom_sf"/>
</dbReference>
<feature type="transmembrane region" description="Helical" evidence="2">
    <location>
        <begin position="81"/>
        <end position="99"/>
    </location>
</feature>
<dbReference type="EMBL" id="CP031229">
    <property type="protein sequence ID" value="AXH96571.1"/>
    <property type="molecule type" value="Genomic_DNA"/>
</dbReference>
<dbReference type="AlphaFoldDB" id="A0A345NNG3"/>
<gene>
    <name evidence="3" type="ORF">DV701_10955</name>
</gene>
<feature type="region of interest" description="Disordered" evidence="1">
    <location>
        <begin position="27"/>
        <end position="76"/>
    </location>
</feature>
<organism evidence="3 4">
    <name type="scientific">Ornithinimicrobium avium</name>
    <dbReference type="NCBI Taxonomy" id="2283195"/>
    <lineage>
        <taxon>Bacteria</taxon>
        <taxon>Bacillati</taxon>
        <taxon>Actinomycetota</taxon>
        <taxon>Actinomycetes</taxon>
        <taxon>Micrococcales</taxon>
        <taxon>Ornithinimicrobiaceae</taxon>
        <taxon>Ornithinimicrobium</taxon>
    </lineage>
</organism>
<evidence type="ECO:0000313" key="3">
    <source>
        <dbReference type="EMBL" id="AXH96571.1"/>
    </source>
</evidence>
<keyword evidence="2" id="KW-1133">Transmembrane helix</keyword>